<proteinExistence type="predicted"/>
<organism evidence="1 2">
    <name type="scientific">Trichinella papuae</name>
    <dbReference type="NCBI Taxonomy" id="268474"/>
    <lineage>
        <taxon>Eukaryota</taxon>
        <taxon>Metazoa</taxon>
        <taxon>Ecdysozoa</taxon>
        <taxon>Nematoda</taxon>
        <taxon>Enoplea</taxon>
        <taxon>Dorylaimia</taxon>
        <taxon>Trichinellida</taxon>
        <taxon>Trichinellidae</taxon>
        <taxon>Trichinella</taxon>
    </lineage>
</organism>
<gene>
    <name evidence="1" type="ORF">T10_12947</name>
</gene>
<accession>A0A0V1N4K6</accession>
<sequence>MHMILNEYIYYRRIDDLRGISGHISKFSKTIACCNTPLSYQISLSKITVQRYRTLNAVLGYALALRGGGAARRFFLYPPFREFVLFLMFMGSNRILLFRS</sequence>
<keyword evidence="2" id="KW-1185">Reference proteome</keyword>
<dbReference type="AlphaFoldDB" id="A0A0V1N4K6"/>
<comment type="caution">
    <text evidence="1">The sequence shown here is derived from an EMBL/GenBank/DDBJ whole genome shotgun (WGS) entry which is preliminary data.</text>
</comment>
<dbReference type="Proteomes" id="UP000054843">
    <property type="component" value="Unassembled WGS sequence"/>
</dbReference>
<evidence type="ECO:0000313" key="1">
    <source>
        <dbReference type="EMBL" id="KRZ78925.1"/>
    </source>
</evidence>
<name>A0A0V1N4K6_9BILA</name>
<reference evidence="1 2" key="1">
    <citation type="submission" date="2015-01" db="EMBL/GenBank/DDBJ databases">
        <title>Evolution of Trichinella species and genotypes.</title>
        <authorList>
            <person name="Korhonen P.K."/>
            <person name="Edoardo P."/>
            <person name="Giuseppe L.R."/>
            <person name="Gasser R.B."/>
        </authorList>
    </citation>
    <scope>NUCLEOTIDE SEQUENCE [LARGE SCALE GENOMIC DNA]</scope>
    <source>
        <strain evidence="1">ISS1980</strain>
    </source>
</reference>
<evidence type="ECO:0000313" key="2">
    <source>
        <dbReference type="Proteomes" id="UP000054843"/>
    </source>
</evidence>
<protein>
    <submittedName>
        <fullName evidence="1">Uncharacterized protein</fullName>
    </submittedName>
</protein>
<dbReference type="EMBL" id="JYDO01000009">
    <property type="protein sequence ID" value="KRZ78925.1"/>
    <property type="molecule type" value="Genomic_DNA"/>
</dbReference>